<evidence type="ECO:0000313" key="2">
    <source>
        <dbReference type="EMBL" id="SFK27962.1"/>
    </source>
</evidence>
<keyword evidence="3" id="KW-1185">Reference proteome</keyword>
<accession>A0A1I3Y863</accession>
<proteinExistence type="predicted"/>
<gene>
    <name evidence="2" type="ORF">SAMN05216275_12177</name>
</gene>
<protein>
    <submittedName>
        <fullName evidence="2">Uncharacterized protein</fullName>
    </submittedName>
</protein>
<reference evidence="3" key="1">
    <citation type="submission" date="2016-10" db="EMBL/GenBank/DDBJ databases">
        <authorList>
            <person name="Varghese N."/>
            <person name="Submissions S."/>
        </authorList>
    </citation>
    <scope>NUCLEOTIDE SEQUENCE [LARGE SCALE GENOMIC DNA]</scope>
    <source>
        <strain evidence="3">CGMCC 4.2126</strain>
    </source>
</reference>
<feature type="region of interest" description="Disordered" evidence="1">
    <location>
        <begin position="1"/>
        <end position="30"/>
    </location>
</feature>
<dbReference type="Proteomes" id="UP000199111">
    <property type="component" value="Unassembled WGS sequence"/>
</dbReference>
<organism evidence="2 3">
    <name type="scientific">Streptosporangium canum</name>
    <dbReference type="NCBI Taxonomy" id="324952"/>
    <lineage>
        <taxon>Bacteria</taxon>
        <taxon>Bacillati</taxon>
        <taxon>Actinomycetota</taxon>
        <taxon>Actinomycetes</taxon>
        <taxon>Streptosporangiales</taxon>
        <taxon>Streptosporangiaceae</taxon>
        <taxon>Streptosporangium</taxon>
    </lineage>
</organism>
<feature type="compositionally biased region" description="Polar residues" evidence="1">
    <location>
        <begin position="14"/>
        <end position="24"/>
    </location>
</feature>
<dbReference type="EMBL" id="FOQY01000021">
    <property type="protein sequence ID" value="SFK27962.1"/>
    <property type="molecule type" value="Genomic_DNA"/>
</dbReference>
<dbReference type="AlphaFoldDB" id="A0A1I3Y863"/>
<name>A0A1I3Y863_9ACTN</name>
<sequence length="30" mass="2744">MWPGGAKGAARPAISSSLATSGGTPDTAGA</sequence>
<evidence type="ECO:0000313" key="3">
    <source>
        <dbReference type="Proteomes" id="UP000199111"/>
    </source>
</evidence>
<evidence type="ECO:0000256" key="1">
    <source>
        <dbReference type="SAM" id="MobiDB-lite"/>
    </source>
</evidence>